<accession>A0A857J5R0</accession>
<dbReference type="KEGG" id="xyk:GT347_11545"/>
<feature type="domain" description="Flavin reductase like" evidence="6">
    <location>
        <begin position="12"/>
        <end position="157"/>
    </location>
</feature>
<dbReference type="EC" id="1.5.1.42" evidence="5"/>
<dbReference type="GO" id="GO:0042602">
    <property type="term" value="F:riboflavin reductase (NADPH) activity"/>
    <property type="evidence" value="ECO:0007669"/>
    <property type="project" value="UniProtKB-UniRule"/>
</dbReference>
<dbReference type="GO" id="GO:0006212">
    <property type="term" value="P:uracil catabolic process"/>
    <property type="evidence" value="ECO:0007669"/>
    <property type="project" value="UniProtKB-UniRule"/>
</dbReference>
<proteinExistence type="inferred from homology"/>
<dbReference type="SMART" id="SM00903">
    <property type="entry name" value="Flavin_Reduct"/>
    <property type="match status" value="1"/>
</dbReference>
<dbReference type="SUPFAM" id="SSF50475">
    <property type="entry name" value="FMN-binding split barrel"/>
    <property type="match status" value="1"/>
</dbReference>
<dbReference type="RefSeq" id="WP_160552090.1">
    <property type="nucleotide sequence ID" value="NZ_CP047650.1"/>
</dbReference>
<dbReference type="Gene3D" id="2.30.110.10">
    <property type="entry name" value="Electron Transport, Fmn-binding Protein, Chain A"/>
    <property type="match status" value="1"/>
</dbReference>
<dbReference type="GO" id="GO:0010181">
    <property type="term" value="F:FMN binding"/>
    <property type="evidence" value="ECO:0007669"/>
    <property type="project" value="InterPro"/>
</dbReference>
<gene>
    <name evidence="5" type="primary">rutF</name>
    <name evidence="7" type="ORF">GT347_11545</name>
</gene>
<dbReference type="HAMAP" id="MF_00833">
    <property type="entry name" value="RutF"/>
    <property type="match status" value="1"/>
</dbReference>
<dbReference type="InterPro" id="IPR012349">
    <property type="entry name" value="Split_barrel_FMN-bd"/>
</dbReference>
<evidence type="ECO:0000256" key="2">
    <source>
        <dbReference type="ARBA" id="ARBA00022643"/>
    </source>
</evidence>
<comment type="function">
    <text evidence="5">Catalyzes the reduction of FMN to FMNH2 which is used to reduce pyrimidine by RutA via the Rut pathway.</text>
</comment>
<organism evidence="7 8">
    <name type="scientific">Xylophilus rhododendri</name>
    <dbReference type="NCBI Taxonomy" id="2697032"/>
    <lineage>
        <taxon>Bacteria</taxon>
        <taxon>Pseudomonadati</taxon>
        <taxon>Pseudomonadota</taxon>
        <taxon>Betaproteobacteria</taxon>
        <taxon>Burkholderiales</taxon>
        <taxon>Xylophilus</taxon>
    </lineage>
</organism>
<dbReference type="Pfam" id="PF01613">
    <property type="entry name" value="Flavin_Reduct"/>
    <property type="match status" value="1"/>
</dbReference>
<dbReference type="InterPro" id="IPR019917">
    <property type="entry name" value="RutF"/>
</dbReference>
<evidence type="ECO:0000256" key="4">
    <source>
        <dbReference type="ARBA" id="ARBA00023027"/>
    </source>
</evidence>
<evidence type="ECO:0000256" key="3">
    <source>
        <dbReference type="ARBA" id="ARBA00023002"/>
    </source>
</evidence>
<dbReference type="PANTHER" id="PTHR30466">
    <property type="entry name" value="FLAVIN REDUCTASE"/>
    <property type="match status" value="1"/>
</dbReference>
<evidence type="ECO:0000259" key="6">
    <source>
        <dbReference type="SMART" id="SM00903"/>
    </source>
</evidence>
<dbReference type="GO" id="GO:0052874">
    <property type="term" value="F:FMN reductase (NADH) activity"/>
    <property type="evidence" value="ECO:0007669"/>
    <property type="project" value="UniProtKB-EC"/>
</dbReference>
<keyword evidence="3 5" id="KW-0560">Oxidoreductase</keyword>
<evidence type="ECO:0000313" key="7">
    <source>
        <dbReference type="EMBL" id="QHI98573.1"/>
    </source>
</evidence>
<dbReference type="AlphaFoldDB" id="A0A857J5R0"/>
<evidence type="ECO:0000256" key="5">
    <source>
        <dbReference type="HAMAP-Rule" id="MF_00833"/>
    </source>
</evidence>
<comment type="similarity">
    <text evidence="5">Belongs to the non-flavoprotein flavin reductase family. RutF subfamily.</text>
</comment>
<dbReference type="Proteomes" id="UP000464787">
    <property type="component" value="Chromosome"/>
</dbReference>
<dbReference type="EMBL" id="CP047650">
    <property type="protein sequence ID" value="QHI98573.1"/>
    <property type="molecule type" value="Genomic_DNA"/>
</dbReference>
<dbReference type="PANTHER" id="PTHR30466:SF1">
    <property type="entry name" value="FMN REDUCTASE (NADH) RUTF"/>
    <property type="match status" value="1"/>
</dbReference>
<evidence type="ECO:0000256" key="1">
    <source>
        <dbReference type="ARBA" id="ARBA00022630"/>
    </source>
</evidence>
<name>A0A857J5R0_9BURK</name>
<dbReference type="InterPro" id="IPR002563">
    <property type="entry name" value="Flavin_Rdtase-like_dom"/>
</dbReference>
<sequence>MAVSKTEFRQAMSRLGAAVHIVSTDGPAGRAGFTASAVCSVTDEPPTLLVCLNRNASAYAAVKRNAVLCVNTLAAGHQAISDLFGGKTPQDQRFEAAEWTRGATGAPLLADAAVSFDCRVVDCSAVGTHDVLICEVVGTALGGASHGLVYFDRRYHEVAAA</sequence>
<keyword evidence="2 5" id="KW-0288">FMN</keyword>
<keyword evidence="4 5" id="KW-0520">NAD</keyword>
<reference evidence="7 8" key="1">
    <citation type="submission" date="2020-01" db="EMBL/GenBank/DDBJ databases">
        <title>Genome sequencing of strain KACC 21265.</title>
        <authorList>
            <person name="Heo J."/>
            <person name="Kim S.-J."/>
            <person name="Kim J.-S."/>
            <person name="Hong S.-B."/>
            <person name="Kwon S.-W."/>
        </authorList>
    </citation>
    <scope>NUCLEOTIDE SEQUENCE [LARGE SCALE GENOMIC DNA]</scope>
    <source>
        <strain evidence="7 8">KACC 21265</strain>
    </source>
</reference>
<protein>
    <recommendedName>
        <fullName evidence="5">FMN reductase (NADH) RutF</fullName>
        <ecNumber evidence="5">1.5.1.42</ecNumber>
    </recommendedName>
    <alternativeName>
        <fullName evidence="5">FMN reductase</fullName>
    </alternativeName>
    <alternativeName>
        <fullName evidence="5">NADH-flavin reductase RutF</fullName>
    </alternativeName>
    <alternativeName>
        <fullName evidence="5">NADH:flavin oxidoreductase</fullName>
    </alternativeName>
</protein>
<dbReference type="GO" id="GO:0019740">
    <property type="term" value="P:nitrogen utilization"/>
    <property type="evidence" value="ECO:0007669"/>
    <property type="project" value="UniProtKB-UniRule"/>
</dbReference>
<comment type="catalytic activity">
    <reaction evidence="5">
        <text>FMNH2 + NAD(+) = FMN + NADH + 2 H(+)</text>
        <dbReference type="Rhea" id="RHEA:21620"/>
        <dbReference type="ChEBI" id="CHEBI:15378"/>
        <dbReference type="ChEBI" id="CHEBI:57540"/>
        <dbReference type="ChEBI" id="CHEBI:57618"/>
        <dbReference type="ChEBI" id="CHEBI:57945"/>
        <dbReference type="ChEBI" id="CHEBI:58210"/>
        <dbReference type="EC" id="1.5.1.42"/>
    </reaction>
</comment>
<dbReference type="InterPro" id="IPR050268">
    <property type="entry name" value="NADH-dep_flavin_reductase"/>
</dbReference>
<evidence type="ECO:0000313" key="8">
    <source>
        <dbReference type="Proteomes" id="UP000464787"/>
    </source>
</evidence>
<keyword evidence="1 5" id="KW-0285">Flavoprotein</keyword>
<keyword evidence="8" id="KW-1185">Reference proteome</keyword>